<dbReference type="EMBL" id="LJSG01000019">
    <property type="protein sequence ID" value="KPP90183.1"/>
    <property type="molecule type" value="Genomic_DNA"/>
</dbReference>
<evidence type="ECO:0000256" key="5">
    <source>
        <dbReference type="ARBA" id="ARBA00022692"/>
    </source>
</evidence>
<feature type="transmembrane region" description="Helical" evidence="10">
    <location>
        <begin position="49"/>
        <end position="73"/>
    </location>
</feature>
<accession>A0A0P7YI52</accession>
<name>A0A0P7YI52_9RHOB</name>
<evidence type="ECO:0000313" key="14">
    <source>
        <dbReference type="Proteomes" id="UP000182045"/>
    </source>
</evidence>
<keyword evidence="3" id="KW-0050">Antiport</keyword>
<evidence type="ECO:0000256" key="10">
    <source>
        <dbReference type="SAM" id="Phobius"/>
    </source>
</evidence>
<protein>
    <recommendedName>
        <fullName evidence="9">Multidrug-efflux transporter</fullName>
    </recommendedName>
</protein>
<dbReference type="PANTHER" id="PTHR43298:SF2">
    <property type="entry name" value="FMN_FAD EXPORTER YEEO-RELATED"/>
    <property type="match status" value="1"/>
</dbReference>
<dbReference type="Proteomes" id="UP000182045">
    <property type="component" value="Unassembled WGS sequence"/>
</dbReference>
<evidence type="ECO:0000256" key="7">
    <source>
        <dbReference type="ARBA" id="ARBA00023065"/>
    </source>
</evidence>
<feature type="transmembrane region" description="Helical" evidence="10">
    <location>
        <begin position="94"/>
        <end position="113"/>
    </location>
</feature>
<evidence type="ECO:0000256" key="3">
    <source>
        <dbReference type="ARBA" id="ARBA00022449"/>
    </source>
</evidence>
<keyword evidence="8 10" id="KW-0472">Membrane</keyword>
<organism evidence="12 13">
    <name type="scientific">Roseibaca calidilacus</name>
    <dbReference type="NCBI Taxonomy" id="1666912"/>
    <lineage>
        <taxon>Bacteria</taxon>
        <taxon>Pseudomonadati</taxon>
        <taxon>Pseudomonadota</taxon>
        <taxon>Alphaproteobacteria</taxon>
        <taxon>Rhodobacterales</taxon>
        <taxon>Paracoccaceae</taxon>
        <taxon>Roseinatronobacter</taxon>
    </lineage>
</organism>
<feature type="transmembrane region" description="Helical" evidence="10">
    <location>
        <begin position="322"/>
        <end position="345"/>
    </location>
</feature>
<reference evidence="12 13" key="1">
    <citation type="submission" date="2015-09" db="EMBL/GenBank/DDBJ databases">
        <title>Identification and resolution of microdiversity through metagenomic sequencing of parallel consortia.</title>
        <authorList>
            <person name="Nelson W.C."/>
            <person name="Romine M.F."/>
            <person name="Lindemann S.R."/>
        </authorList>
    </citation>
    <scope>NUCLEOTIDE SEQUENCE [LARGE SCALE GENOMIC DNA]</scope>
    <source>
        <strain evidence="12">HL-91</strain>
    </source>
</reference>
<evidence type="ECO:0000256" key="9">
    <source>
        <dbReference type="ARBA" id="ARBA00031636"/>
    </source>
</evidence>
<keyword evidence="2" id="KW-0813">Transport</keyword>
<dbReference type="OrthoDB" id="9780160at2"/>
<evidence type="ECO:0000256" key="6">
    <source>
        <dbReference type="ARBA" id="ARBA00022989"/>
    </source>
</evidence>
<dbReference type="PIRSF" id="PIRSF006603">
    <property type="entry name" value="DinF"/>
    <property type="match status" value="1"/>
</dbReference>
<keyword evidence="4" id="KW-1003">Cell membrane</keyword>
<dbReference type="CDD" id="cd13131">
    <property type="entry name" value="MATE_NorM_like"/>
    <property type="match status" value="1"/>
</dbReference>
<dbReference type="PANTHER" id="PTHR43298">
    <property type="entry name" value="MULTIDRUG RESISTANCE PROTEIN NORM-RELATED"/>
    <property type="match status" value="1"/>
</dbReference>
<comment type="subcellular location">
    <subcellularLocation>
        <location evidence="1">Cell inner membrane</location>
        <topology evidence="1">Multi-pass membrane protein</topology>
    </subcellularLocation>
</comment>
<feature type="transmembrane region" description="Helical" evidence="10">
    <location>
        <begin position="396"/>
        <end position="418"/>
    </location>
</feature>
<keyword evidence="7" id="KW-0406">Ion transport</keyword>
<evidence type="ECO:0000313" key="12">
    <source>
        <dbReference type="EMBL" id="KPP90183.1"/>
    </source>
</evidence>
<dbReference type="GO" id="GO:0006811">
    <property type="term" value="P:monoatomic ion transport"/>
    <property type="evidence" value="ECO:0007669"/>
    <property type="project" value="UniProtKB-KW"/>
</dbReference>
<proteinExistence type="predicted"/>
<evidence type="ECO:0000256" key="4">
    <source>
        <dbReference type="ARBA" id="ARBA00022475"/>
    </source>
</evidence>
<dbReference type="InterPro" id="IPR048279">
    <property type="entry name" value="MdtK-like"/>
</dbReference>
<feature type="transmembrane region" description="Helical" evidence="10">
    <location>
        <begin position="424"/>
        <end position="445"/>
    </location>
</feature>
<dbReference type="GO" id="GO:0042910">
    <property type="term" value="F:xenobiotic transmembrane transporter activity"/>
    <property type="evidence" value="ECO:0007669"/>
    <property type="project" value="InterPro"/>
</dbReference>
<dbReference type="Proteomes" id="UP000050413">
    <property type="component" value="Unassembled WGS sequence"/>
</dbReference>
<evidence type="ECO:0000256" key="2">
    <source>
        <dbReference type="ARBA" id="ARBA00022448"/>
    </source>
</evidence>
<evidence type="ECO:0000313" key="11">
    <source>
        <dbReference type="EMBL" id="CUX79425.1"/>
    </source>
</evidence>
<dbReference type="Pfam" id="PF01554">
    <property type="entry name" value="MatE"/>
    <property type="match status" value="2"/>
</dbReference>
<feature type="transmembrane region" description="Helical" evidence="10">
    <location>
        <begin position="133"/>
        <end position="150"/>
    </location>
</feature>
<feature type="transmembrane region" description="Helical" evidence="10">
    <location>
        <begin position="279"/>
        <end position="302"/>
    </location>
</feature>
<keyword evidence="5 10" id="KW-0812">Transmembrane</keyword>
<comment type="caution">
    <text evidence="12">The sequence shown here is derived from an EMBL/GenBank/DDBJ whole genome shotgun (WGS) entry which is preliminary data.</text>
</comment>
<dbReference type="RefSeq" id="WP_072244242.1">
    <property type="nucleotide sequence ID" value="NZ_FBYC01000001.1"/>
</dbReference>
<feature type="transmembrane region" description="Helical" evidence="10">
    <location>
        <begin position="241"/>
        <end position="267"/>
    </location>
</feature>
<keyword evidence="14" id="KW-1185">Reference proteome</keyword>
<dbReference type="EMBL" id="FBYC01000001">
    <property type="protein sequence ID" value="CUX79425.1"/>
    <property type="molecule type" value="Genomic_DNA"/>
</dbReference>
<dbReference type="GO" id="GO:0015297">
    <property type="term" value="F:antiporter activity"/>
    <property type="evidence" value="ECO:0007669"/>
    <property type="project" value="UniProtKB-KW"/>
</dbReference>
<evidence type="ECO:0000256" key="8">
    <source>
        <dbReference type="ARBA" id="ARBA00023136"/>
    </source>
</evidence>
<sequence length="452" mass="48127">MTVPTRPFRSHMRSVLALGLPLAGSHLAQFMLAVTDTIMLGWFNVLDLAASVIGAAVFFALFTFGLGFANAVMPLVATAAASDAHAEVRRATRMGLWLSVAFAVAAYPIFWFSGTILSALGQPPEVVPLAQEYLRLMGVALLPALLVAVLKTYLAALGRTQVALWLTVAAVFLNIALNWVLIFGNLGFPAMGVRGAALASIWVQVATVVGLALYCARASGLRRYTLFQRFWRPDWQAMGQVWRLGWPIGVALVAETALFSAVAVLVGRVGTLELAAHGIAIEISAAMFMIHMGFSNAGTVLVGRARGRGDTEALRAGARATIVISACLALVTMVVYVLYGGWLVGLFLGPDEPARDQIIALGAVLMMVAALFQLADGAQVVAMGLLRGVQDTKVPMWIAAFSYWGIGFPAGYFFGLVLEWGAPGIWIGLVLGLATASVLLMWRFWSGRAVAA</sequence>
<gene>
    <name evidence="11" type="ORF">Ga0058931_0104</name>
    <name evidence="12" type="ORF">HLUCCA05_14640</name>
</gene>
<dbReference type="AlphaFoldDB" id="A0A0P7YI52"/>
<evidence type="ECO:0000313" key="13">
    <source>
        <dbReference type="Proteomes" id="UP000050413"/>
    </source>
</evidence>
<dbReference type="InterPro" id="IPR050222">
    <property type="entry name" value="MATE_MdtK"/>
</dbReference>
<dbReference type="PATRIC" id="fig|1666912.4.peg.1136"/>
<dbReference type="InterPro" id="IPR002528">
    <property type="entry name" value="MATE_fam"/>
</dbReference>
<dbReference type="NCBIfam" id="TIGR00797">
    <property type="entry name" value="matE"/>
    <property type="match status" value="1"/>
</dbReference>
<dbReference type="STRING" id="1666912.Ga0058931_0104"/>
<reference evidence="11 14" key="2">
    <citation type="submission" date="2016-01" db="EMBL/GenBank/DDBJ databases">
        <authorList>
            <person name="Varghese N."/>
        </authorList>
    </citation>
    <scope>NUCLEOTIDE SEQUENCE [LARGE SCALE GENOMIC DNA]</scope>
    <source>
        <strain evidence="11 14">HL-91</strain>
    </source>
</reference>
<feature type="transmembrane region" description="Helical" evidence="10">
    <location>
        <begin position="201"/>
        <end position="220"/>
    </location>
</feature>
<feature type="transmembrane region" description="Helical" evidence="10">
    <location>
        <begin position="357"/>
        <end position="375"/>
    </location>
</feature>
<feature type="transmembrane region" description="Helical" evidence="10">
    <location>
        <begin position="162"/>
        <end position="181"/>
    </location>
</feature>
<dbReference type="GO" id="GO:0005886">
    <property type="term" value="C:plasma membrane"/>
    <property type="evidence" value="ECO:0007669"/>
    <property type="project" value="UniProtKB-SubCell"/>
</dbReference>
<evidence type="ECO:0000256" key="1">
    <source>
        <dbReference type="ARBA" id="ARBA00004429"/>
    </source>
</evidence>
<keyword evidence="6 10" id="KW-1133">Transmembrane helix</keyword>